<protein>
    <recommendedName>
        <fullName evidence="10 15">Deferrochelatase</fullName>
        <ecNumber evidence="15">1.11.1.-</ecNumber>
    </recommendedName>
    <alternativeName>
        <fullName evidence="11 15">Peroxidase EfeB</fullName>
    </alternativeName>
</protein>
<dbReference type="GO" id="GO:0046872">
    <property type="term" value="F:metal ion binding"/>
    <property type="evidence" value="ECO:0007669"/>
    <property type="project" value="UniProtKB-KW"/>
</dbReference>
<evidence type="ECO:0000256" key="4">
    <source>
        <dbReference type="ARBA" id="ARBA00022617"/>
    </source>
</evidence>
<dbReference type="InterPro" id="IPR006311">
    <property type="entry name" value="TAT_signal"/>
</dbReference>
<comment type="cofactor">
    <cofactor evidence="13 15">
        <name>heme b</name>
        <dbReference type="ChEBI" id="CHEBI:60344"/>
    </cofactor>
    <text evidence="13 15">Binds 1 heme b (iron(II)-protoporphyrin IX) group non-covalently per subunit.</text>
</comment>
<comment type="similarity">
    <text evidence="2">Belongs to the DyP-type peroxidase family. EfeB subfamily.</text>
</comment>
<dbReference type="InterPro" id="IPR048328">
    <property type="entry name" value="Dyp_perox_C"/>
</dbReference>
<dbReference type="SUPFAM" id="SSF54909">
    <property type="entry name" value="Dimeric alpha+beta barrel"/>
    <property type="match status" value="1"/>
</dbReference>
<evidence type="ECO:0000256" key="7">
    <source>
        <dbReference type="ARBA" id="ARBA00023002"/>
    </source>
</evidence>
<comment type="function">
    <text evidence="15">Involved in the recovery of exogenous heme iron. Extracts iron from heme while preserving the protoporphyrin ring intact.</text>
</comment>
<comment type="subcellular location">
    <subcellularLocation>
        <location evidence="1">Cell envelope</location>
    </subcellularLocation>
    <subcellularLocation>
        <location evidence="15">Periplasm</location>
    </subcellularLocation>
</comment>
<keyword evidence="3 15" id="KW-0575">Peroxidase</keyword>
<evidence type="ECO:0000256" key="2">
    <source>
        <dbReference type="ARBA" id="ARBA00005365"/>
    </source>
</evidence>
<feature type="chain" id="PRO_5017099674" description="Deferrochelatase" evidence="15">
    <location>
        <begin position="41"/>
        <end position="419"/>
    </location>
</feature>
<dbReference type="STRING" id="988801.SAMN05216522_10593"/>
<dbReference type="NCBIfam" id="TIGR01412">
    <property type="entry name" value="tat_substr_1"/>
    <property type="match status" value="1"/>
</dbReference>
<evidence type="ECO:0000256" key="8">
    <source>
        <dbReference type="ARBA" id="ARBA00023004"/>
    </source>
</evidence>
<evidence type="ECO:0000259" key="17">
    <source>
        <dbReference type="Pfam" id="PF20628"/>
    </source>
</evidence>
<dbReference type="OrthoDB" id="9781066at2"/>
<keyword evidence="5 13" id="KW-0479">Metal-binding</keyword>
<evidence type="ECO:0000313" key="19">
    <source>
        <dbReference type="Proteomes" id="UP000242515"/>
    </source>
</evidence>
<feature type="binding site" evidence="14">
    <location>
        <position position="294"/>
    </location>
    <ligand>
        <name>protoporphyrin IX</name>
        <dbReference type="ChEBI" id="CHEBI:57306"/>
    </ligand>
</feature>
<dbReference type="InterPro" id="IPR006313">
    <property type="entry name" value="EfeB/EfeN"/>
</dbReference>
<evidence type="ECO:0000256" key="9">
    <source>
        <dbReference type="ARBA" id="ARBA00023239"/>
    </source>
</evidence>
<dbReference type="NCBIfam" id="TIGR01413">
    <property type="entry name" value="Dyp_perox_fam"/>
    <property type="match status" value="1"/>
</dbReference>
<dbReference type="InterPro" id="IPR048327">
    <property type="entry name" value="Dyp_perox_N"/>
</dbReference>
<dbReference type="GO" id="GO:0020037">
    <property type="term" value="F:heme binding"/>
    <property type="evidence" value="ECO:0007669"/>
    <property type="project" value="InterPro"/>
</dbReference>
<reference evidence="19" key="1">
    <citation type="submission" date="2016-10" db="EMBL/GenBank/DDBJ databases">
        <authorList>
            <person name="Varghese N."/>
            <person name="Submissions S."/>
        </authorList>
    </citation>
    <scope>NUCLEOTIDE SEQUENCE [LARGE SCALE GENOMIC DNA]</scope>
    <source>
        <strain evidence="19">8N4</strain>
    </source>
</reference>
<proteinExistence type="inferred from homology"/>
<evidence type="ECO:0000313" key="18">
    <source>
        <dbReference type="EMBL" id="SEQ66547.1"/>
    </source>
</evidence>
<evidence type="ECO:0000256" key="15">
    <source>
        <dbReference type="RuleBase" id="RU365017"/>
    </source>
</evidence>
<dbReference type="GO" id="GO:0004325">
    <property type="term" value="F:ferrochelatase activity"/>
    <property type="evidence" value="ECO:0007669"/>
    <property type="project" value="UniProtKB-EC"/>
</dbReference>
<dbReference type="Pfam" id="PF20628">
    <property type="entry name" value="Dyp_perox_C"/>
    <property type="match status" value="1"/>
</dbReference>
<dbReference type="PANTHER" id="PTHR30521">
    <property type="entry name" value="DEFERROCHELATASE/PEROXIDASE"/>
    <property type="match status" value="1"/>
</dbReference>
<evidence type="ECO:0000256" key="6">
    <source>
        <dbReference type="ARBA" id="ARBA00022729"/>
    </source>
</evidence>
<comment type="catalytic activity">
    <reaction evidence="12">
        <text>heme b + 2 H(+) = protoporphyrin IX + Fe(2+)</text>
        <dbReference type="Rhea" id="RHEA:22584"/>
        <dbReference type="ChEBI" id="CHEBI:15378"/>
        <dbReference type="ChEBI" id="CHEBI:29033"/>
        <dbReference type="ChEBI" id="CHEBI:57306"/>
        <dbReference type="ChEBI" id="CHEBI:60344"/>
        <dbReference type="EC" id="4.98.1.1"/>
    </reaction>
    <physiologicalReaction direction="left-to-right" evidence="12">
        <dbReference type="Rhea" id="RHEA:22585"/>
    </physiologicalReaction>
</comment>
<dbReference type="PROSITE" id="PS51404">
    <property type="entry name" value="DYP_PEROXIDASE"/>
    <property type="match status" value="1"/>
</dbReference>
<keyword evidence="8 13" id="KW-0408">Iron</keyword>
<organism evidence="18 19">
    <name type="scientific">Rosenbergiella nectarea</name>
    <dbReference type="NCBI Taxonomy" id="988801"/>
    <lineage>
        <taxon>Bacteria</taxon>
        <taxon>Pseudomonadati</taxon>
        <taxon>Pseudomonadota</taxon>
        <taxon>Gammaproteobacteria</taxon>
        <taxon>Enterobacterales</taxon>
        <taxon>Erwiniaceae</taxon>
        <taxon>Rosenbergiella</taxon>
    </lineage>
</organism>
<dbReference type="EC" id="1.11.1.-" evidence="15"/>
<dbReference type="RefSeq" id="WP_092675041.1">
    <property type="nucleotide sequence ID" value="NZ_FOGC01000005.1"/>
</dbReference>
<feature type="signal peptide" evidence="15">
    <location>
        <begin position="1"/>
        <end position="40"/>
    </location>
</feature>
<accession>A0A1H9HWA1</accession>
<feature type="binding site" description="proximal binding residue" evidence="13">
    <location>
        <position position="329"/>
    </location>
    <ligand>
        <name>heme b</name>
        <dbReference type="ChEBI" id="CHEBI:60344"/>
    </ligand>
    <ligandPart>
        <name>Fe</name>
        <dbReference type="ChEBI" id="CHEBI:18248"/>
    </ligandPart>
</feature>
<keyword evidence="15" id="KW-0574">Periplasm</keyword>
<keyword evidence="7 15" id="KW-0560">Oxidoreductase</keyword>
<evidence type="ECO:0000256" key="1">
    <source>
        <dbReference type="ARBA" id="ARBA00004196"/>
    </source>
</evidence>
<keyword evidence="4 13" id="KW-0349">Heme</keyword>
<evidence type="ECO:0000256" key="14">
    <source>
        <dbReference type="PIRSR" id="PIRSR606313-2"/>
    </source>
</evidence>
<feature type="domain" description="Dyp-type peroxidase N-terminal" evidence="16">
    <location>
        <begin position="63"/>
        <end position="218"/>
    </location>
</feature>
<evidence type="ECO:0000259" key="16">
    <source>
        <dbReference type="Pfam" id="PF04261"/>
    </source>
</evidence>
<sequence length="419" mass="45154">MSRHDKPGFSHGLVSRRNMLKGSLASALTLPALSPTLASAAGAGEKDNIDLSHQWPFYGDRGQAGVTTPPQRHIMLMTFDMTTPTAQALQILLARWSAAIAQLVQGAAVGTVEPSRTGSVGTDTGEAVGLDPASLTVTIGMGPSIFTDTYGLAAKCPPHLRPLAALPSDNLQPELSGGDLSLQACADDPQVAYHAIRVLARIAKSTGSAQTRWTVMGFGRASAGKGQETPRNLFGFKDGTRNLVEPADFTRHVWIKDGPAWQQEGSYQVVRKIKMNIENWDTDRVSDQNQVFGRHKLSGAPLSGTHEFDTPDFHKKDSEGELVIPATAHIRLAAHENNQGVRILRRSYNYTDGLNQYGQLDAGLLFISYQNDPAHFETLQRKLGAADALNEYISHIGSGLFFIPPAAKEGSYIGAALFS</sequence>
<dbReference type="PANTHER" id="PTHR30521:SF4">
    <property type="entry name" value="DEFERROCHELATASE"/>
    <property type="match status" value="1"/>
</dbReference>
<keyword evidence="6 15" id="KW-0732">Signal</keyword>
<dbReference type="GO" id="GO:0033212">
    <property type="term" value="P:iron import into cell"/>
    <property type="evidence" value="ECO:0007669"/>
    <property type="project" value="InterPro"/>
</dbReference>
<comment type="subunit">
    <text evidence="15">Homodimer. Part of a ferrous iron transporter composed of EfeU, EfeO and EfeB.</text>
</comment>
<evidence type="ECO:0000256" key="3">
    <source>
        <dbReference type="ARBA" id="ARBA00022559"/>
    </source>
</evidence>
<evidence type="ECO:0000256" key="12">
    <source>
        <dbReference type="ARBA" id="ARBA00048856"/>
    </source>
</evidence>
<dbReference type="GO" id="GO:0030313">
    <property type="term" value="C:cell envelope"/>
    <property type="evidence" value="ECO:0007669"/>
    <property type="project" value="UniProtKB-SubCell"/>
</dbReference>
<evidence type="ECO:0000256" key="11">
    <source>
        <dbReference type="ARBA" id="ARBA00033775"/>
    </source>
</evidence>
<feature type="binding site" evidence="13">
    <location>
        <position position="345"/>
    </location>
    <ligand>
        <name>heme b</name>
        <dbReference type="ChEBI" id="CHEBI:60344"/>
    </ligand>
</feature>
<gene>
    <name evidence="18" type="ORF">SAMN05216522_10593</name>
</gene>
<evidence type="ECO:0000256" key="10">
    <source>
        <dbReference type="ARBA" id="ARBA00033771"/>
    </source>
</evidence>
<dbReference type="PROSITE" id="PS51318">
    <property type="entry name" value="TAT"/>
    <property type="match status" value="1"/>
</dbReference>
<dbReference type="AlphaFoldDB" id="A0A1H9HWA1"/>
<dbReference type="Proteomes" id="UP000242515">
    <property type="component" value="Unassembled WGS sequence"/>
</dbReference>
<name>A0A1H9HWA1_9GAMM</name>
<dbReference type="GO" id="GO:0042597">
    <property type="term" value="C:periplasmic space"/>
    <property type="evidence" value="ECO:0007669"/>
    <property type="project" value="UniProtKB-SubCell"/>
</dbReference>
<keyword evidence="9" id="KW-0456">Lyase</keyword>
<dbReference type="EMBL" id="FOGC01000005">
    <property type="protein sequence ID" value="SEQ66547.1"/>
    <property type="molecule type" value="Genomic_DNA"/>
</dbReference>
<evidence type="ECO:0000256" key="5">
    <source>
        <dbReference type="ARBA" id="ARBA00022723"/>
    </source>
</evidence>
<evidence type="ECO:0000256" key="13">
    <source>
        <dbReference type="PIRSR" id="PIRSR606313-1"/>
    </source>
</evidence>
<feature type="domain" description="Dyp-type peroxidase C-terminal" evidence="17">
    <location>
        <begin position="229"/>
        <end position="407"/>
    </location>
</feature>
<keyword evidence="19" id="KW-1185">Reference proteome</keyword>
<dbReference type="InterPro" id="IPR011008">
    <property type="entry name" value="Dimeric_a/b-barrel"/>
</dbReference>
<dbReference type="GO" id="GO:0004601">
    <property type="term" value="F:peroxidase activity"/>
    <property type="evidence" value="ECO:0007669"/>
    <property type="project" value="UniProtKB-KW"/>
</dbReference>
<dbReference type="GO" id="GO:0005829">
    <property type="term" value="C:cytosol"/>
    <property type="evidence" value="ECO:0007669"/>
    <property type="project" value="TreeGrafter"/>
</dbReference>
<dbReference type="Pfam" id="PF04261">
    <property type="entry name" value="Dyp_perox_N"/>
    <property type="match status" value="1"/>
</dbReference>
<dbReference type="InterPro" id="IPR006314">
    <property type="entry name" value="Dyp_peroxidase"/>
</dbReference>